<keyword evidence="5" id="KW-1185">Reference proteome</keyword>
<comment type="caution">
    <text evidence="3">The sequence shown here is derived from an EMBL/GenBank/DDBJ whole genome shotgun (WGS) entry which is preliminary data.</text>
</comment>
<reference evidence="3" key="2">
    <citation type="submission" date="2019-03" db="EMBL/GenBank/DDBJ databases">
        <authorList>
            <person name="Yan Y.-Q."/>
            <person name="Du Z.-J."/>
        </authorList>
    </citation>
    <scope>NUCLEOTIDE SEQUENCE</scope>
    <source>
        <strain evidence="3">PP-F2FG21</strain>
    </source>
</reference>
<evidence type="ECO:0000313" key="3">
    <source>
        <dbReference type="EMBL" id="TEW66854.1"/>
    </source>
</evidence>
<dbReference type="EMBL" id="SNQG01000003">
    <property type="protein sequence ID" value="TEW66854.1"/>
    <property type="molecule type" value="Genomic_DNA"/>
</dbReference>
<accession>A0A4Y8AE12</accession>
<dbReference type="EMBL" id="JACIEG010000009">
    <property type="protein sequence ID" value="MBB3971245.1"/>
    <property type="molecule type" value="Genomic_DNA"/>
</dbReference>
<dbReference type="AlphaFoldDB" id="A0A4Y8AE12"/>
<dbReference type="RefSeq" id="WP_134336458.1">
    <property type="nucleotide sequence ID" value="NZ_BMCZ01000003.1"/>
</dbReference>
<keyword evidence="1" id="KW-0732">Signal</keyword>
<gene>
    <name evidence="3" type="ORF">E2R65_10600</name>
    <name evidence="2" type="ORF">GGR35_003873</name>
</gene>
<evidence type="ECO:0000256" key="1">
    <source>
        <dbReference type="SAM" id="SignalP"/>
    </source>
</evidence>
<reference evidence="2 5" key="3">
    <citation type="submission" date="2020-08" db="EMBL/GenBank/DDBJ databases">
        <title>Genomic Encyclopedia of Type Strains, Phase IV (KMG-IV): sequencing the most valuable type-strain genomes for metagenomic binning, comparative biology and taxonomic classification.</title>
        <authorList>
            <person name="Goeker M."/>
        </authorList>
    </citation>
    <scope>NUCLEOTIDE SEQUENCE [LARGE SCALE GENOMIC DNA]</scope>
    <source>
        <strain evidence="2 5">DSM 100995</strain>
    </source>
</reference>
<feature type="signal peptide" evidence="1">
    <location>
        <begin position="1"/>
        <end position="22"/>
    </location>
</feature>
<proteinExistence type="predicted"/>
<reference evidence="3 4" key="1">
    <citation type="journal article" date="2016" name="Int. J. Syst. Evol. Microbiol.">
        <title>Proposal of Mucilaginibacter phyllosphaerae sp. nov. isolated from the phyllosphere of Galium album.</title>
        <authorList>
            <person name="Aydogan E.L."/>
            <person name="Busse H.J."/>
            <person name="Moser G."/>
            <person name="Muller C."/>
            <person name="Kampfer P."/>
            <person name="Glaeser S.P."/>
        </authorList>
    </citation>
    <scope>NUCLEOTIDE SEQUENCE [LARGE SCALE GENOMIC DNA]</scope>
    <source>
        <strain evidence="3 4">PP-F2FG21</strain>
    </source>
</reference>
<sequence length="139" mass="15914">MKKNCAIIMTSFYLLLTTGVYACLLHCTADYISANLLKSAAIHAVTEEHEHDEKGEDDDCRKGDCDCCYHHGSYVVKENYHPVADYKLTAIHVAIIPPDRQLFFYVPEIFMPVISWPRSTGPPYFRSRPLYISNRTLLI</sequence>
<evidence type="ECO:0000313" key="5">
    <source>
        <dbReference type="Proteomes" id="UP000583101"/>
    </source>
</evidence>
<organism evidence="3 4">
    <name type="scientific">Mucilaginibacter phyllosphaerae</name>
    <dbReference type="NCBI Taxonomy" id="1812349"/>
    <lineage>
        <taxon>Bacteria</taxon>
        <taxon>Pseudomonadati</taxon>
        <taxon>Bacteroidota</taxon>
        <taxon>Sphingobacteriia</taxon>
        <taxon>Sphingobacteriales</taxon>
        <taxon>Sphingobacteriaceae</taxon>
        <taxon>Mucilaginibacter</taxon>
    </lineage>
</organism>
<evidence type="ECO:0000313" key="4">
    <source>
        <dbReference type="Proteomes" id="UP000297248"/>
    </source>
</evidence>
<dbReference type="PROSITE" id="PS51257">
    <property type="entry name" value="PROKAR_LIPOPROTEIN"/>
    <property type="match status" value="1"/>
</dbReference>
<feature type="chain" id="PRO_5044616491" description="DUF2946 domain-containing protein" evidence="1">
    <location>
        <begin position="23"/>
        <end position="139"/>
    </location>
</feature>
<dbReference type="Pfam" id="PF26622">
    <property type="entry name" value="DUF8199"/>
    <property type="match status" value="1"/>
</dbReference>
<dbReference type="Proteomes" id="UP000297248">
    <property type="component" value="Unassembled WGS sequence"/>
</dbReference>
<protein>
    <recommendedName>
        <fullName evidence="6">DUF2946 domain-containing protein</fullName>
    </recommendedName>
</protein>
<dbReference type="InterPro" id="IPR058512">
    <property type="entry name" value="DUF8199"/>
</dbReference>
<evidence type="ECO:0008006" key="6">
    <source>
        <dbReference type="Google" id="ProtNLM"/>
    </source>
</evidence>
<name>A0A4Y8AE12_9SPHI</name>
<dbReference type="Proteomes" id="UP000583101">
    <property type="component" value="Unassembled WGS sequence"/>
</dbReference>
<evidence type="ECO:0000313" key="2">
    <source>
        <dbReference type="EMBL" id="MBB3971245.1"/>
    </source>
</evidence>